<reference evidence="1 2" key="1">
    <citation type="submission" date="2017-11" db="EMBL/GenBank/DDBJ databases">
        <title>Draft genome sequence of Enterococcus plantarum TRW2 strain isolated from lettuce.</title>
        <authorList>
            <person name="Kim E.B."/>
            <person name="Marco M.L."/>
            <person name="Williams T.R."/>
            <person name="You I.H."/>
        </authorList>
    </citation>
    <scope>NUCLEOTIDE SEQUENCE [LARGE SCALE GENOMIC DNA]</scope>
    <source>
        <strain evidence="1 2">TRW2</strain>
    </source>
</reference>
<dbReference type="AlphaFoldDB" id="A0A2W3ZS85"/>
<accession>A0A2W3ZS85</accession>
<protein>
    <submittedName>
        <fullName evidence="1">Bacteriocin</fullName>
    </submittedName>
</protein>
<comment type="caution">
    <text evidence="1">The sequence shown here is derived from an EMBL/GenBank/DDBJ whole genome shotgun (WGS) entry which is preliminary data.</text>
</comment>
<dbReference type="Pfam" id="PF11632">
    <property type="entry name" value="LcnG-beta"/>
    <property type="match status" value="1"/>
</dbReference>
<dbReference type="EMBL" id="PIEU01000016">
    <property type="protein sequence ID" value="PZL76994.1"/>
    <property type="molecule type" value="Genomic_DNA"/>
</dbReference>
<dbReference type="InterPro" id="IPR021089">
    <property type="entry name" value="Bacteriocin_lactococcin-G"/>
</dbReference>
<keyword evidence="2" id="KW-1185">Reference proteome</keyword>
<evidence type="ECO:0000313" key="1">
    <source>
        <dbReference type="EMBL" id="PZL76994.1"/>
    </source>
</evidence>
<dbReference type="InterPro" id="IPR010133">
    <property type="entry name" value="Bacteriocin_signal_seq"/>
</dbReference>
<proteinExistence type="predicted"/>
<evidence type="ECO:0000313" key="2">
    <source>
        <dbReference type="Proteomes" id="UP000249828"/>
    </source>
</evidence>
<sequence length="58" mass="6698">MHLIKEKKVRTLNDKELQNVYGGAKWGWLGWVEPVGEFLGGFVKGVQKEGNRNKWKNV</sequence>
<organism evidence="1 2">
    <name type="scientific">Enterococcus plantarum</name>
    <dbReference type="NCBI Taxonomy" id="1077675"/>
    <lineage>
        <taxon>Bacteria</taxon>
        <taxon>Bacillati</taxon>
        <taxon>Bacillota</taxon>
        <taxon>Bacilli</taxon>
        <taxon>Lactobacillales</taxon>
        <taxon>Enterococcaceae</taxon>
        <taxon>Enterococcus</taxon>
    </lineage>
</organism>
<dbReference type="NCBIfam" id="TIGR01847">
    <property type="entry name" value="bacteriocin_sig"/>
    <property type="match status" value="1"/>
</dbReference>
<name>A0A2W3ZS85_9ENTE</name>
<dbReference type="Proteomes" id="UP000249828">
    <property type="component" value="Unassembled WGS sequence"/>
</dbReference>
<dbReference type="NCBIfam" id="NF038034">
    <property type="entry name" value="lactGbeta_entB"/>
    <property type="match status" value="1"/>
</dbReference>
<gene>
    <name evidence="1" type="ORF">CI088_01970</name>
</gene>